<dbReference type="AlphaFoldDB" id="A0A364JTN0"/>
<dbReference type="InterPro" id="IPR038666">
    <property type="entry name" value="SSP1_head-tail_sf"/>
</dbReference>
<dbReference type="EMBL" id="QLMK01000011">
    <property type="protein sequence ID" value="RAK27103.1"/>
    <property type="molecule type" value="Genomic_DNA"/>
</dbReference>
<evidence type="ECO:0000313" key="2">
    <source>
        <dbReference type="Proteomes" id="UP000249453"/>
    </source>
</evidence>
<sequence>MTVAQSLDRRITIRRKGVEIGRDEWNLPIVGPDIEFTVWASREDVSDGERMAAGSVGGYRMTRFIVRYSKQTAGILPSDELLHEGRNHNILGIKETKGGRRRFLEITTSMDTDRIADG</sequence>
<name>A0A364JTN0_9HYPH</name>
<dbReference type="OrthoDB" id="7478737at2"/>
<dbReference type="Proteomes" id="UP000249453">
    <property type="component" value="Unassembled WGS sequence"/>
</dbReference>
<reference evidence="1 2" key="1">
    <citation type="submission" date="2018-06" db="EMBL/GenBank/DDBJ databases">
        <title>Genomic Encyclopedia of Type Strains, Phase IV (KMG-IV): sequencing the most valuable type-strain genomes for metagenomic binning, comparative biology and taxonomic classification.</title>
        <authorList>
            <person name="Goeker M."/>
        </authorList>
    </citation>
    <scope>NUCLEOTIDE SEQUENCE [LARGE SCALE GENOMIC DNA]</scope>
    <source>
        <strain evidence="1 2">DSM 26720</strain>
    </source>
</reference>
<dbReference type="Gene3D" id="2.40.10.270">
    <property type="entry name" value="Bacteriophage SPP1 head-tail adaptor protein"/>
    <property type="match status" value="1"/>
</dbReference>
<dbReference type="RefSeq" id="WP_111575901.1">
    <property type="nucleotide sequence ID" value="NZ_JBHEEY010000011.1"/>
</dbReference>
<dbReference type="NCBIfam" id="TIGR01563">
    <property type="entry name" value="gp16_SPP1"/>
    <property type="match status" value="1"/>
</dbReference>
<dbReference type="Pfam" id="PF05521">
    <property type="entry name" value="Phage_HCP"/>
    <property type="match status" value="1"/>
</dbReference>
<organism evidence="1 2">
    <name type="scientific">Falsochrobactrum ovis</name>
    <dbReference type="NCBI Taxonomy" id="1293442"/>
    <lineage>
        <taxon>Bacteria</taxon>
        <taxon>Pseudomonadati</taxon>
        <taxon>Pseudomonadota</taxon>
        <taxon>Alphaproteobacteria</taxon>
        <taxon>Hyphomicrobiales</taxon>
        <taxon>Brucellaceae</taxon>
        <taxon>Falsochrobactrum</taxon>
    </lineage>
</organism>
<dbReference type="InterPro" id="IPR008767">
    <property type="entry name" value="Phage_SPP1_head-tail_adaptor"/>
</dbReference>
<keyword evidence="2" id="KW-1185">Reference proteome</keyword>
<evidence type="ECO:0000313" key="1">
    <source>
        <dbReference type="EMBL" id="RAK27103.1"/>
    </source>
</evidence>
<proteinExistence type="predicted"/>
<protein>
    <submittedName>
        <fullName evidence="1">SPP1 family predicted phage head-tail adaptor</fullName>
    </submittedName>
</protein>
<gene>
    <name evidence="1" type="ORF">C7374_11197</name>
</gene>
<accession>A0A364JTN0</accession>
<comment type="caution">
    <text evidence="1">The sequence shown here is derived from an EMBL/GenBank/DDBJ whole genome shotgun (WGS) entry which is preliminary data.</text>
</comment>